<comment type="subcellular location">
    <subcellularLocation>
        <location evidence="1 12">Secreted</location>
    </subcellularLocation>
</comment>
<evidence type="ECO:0000256" key="4">
    <source>
        <dbReference type="ARBA" id="ARBA00022487"/>
    </source>
</evidence>
<evidence type="ECO:0000256" key="2">
    <source>
        <dbReference type="ARBA" id="ARBA00007534"/>
    </source>
</evidence>
<dbReference type="PANTHER" id="PTHR48250:SF3">
    <property type="entry name" value="CUTINASE 1-RELATED"/>
    <property type="match status" value="1"/>
</dbReference>
<dbReference type="GO" id="GO:0016052">
    <property type="term" value="P:carbohydrate catabolic process"/>
    <property type="evidence" value="ECO:0007669"/>
    <property type="project" value="TreeGrafter"/>
</dbReference>
<dbReference type="Gene3D" id="3.40.50.1820">
    <property type="entry name" value="alpha/beta hydrolase"/>
    <property type="match status" value="1"/>
</dbReference>
<keyword evidence="6" id="KW-0732">Signal</keyword>
<dbReference type="EMBL" id="ML977148">
    <property type="protein sequence ID" value="KAF1988587.1"/>
    <property type="molecule type" value="Genomic_DNA"/>
</dbReference>
<dbReference type="PROSITE" id="PS00155">
    <property type="entry name" value="CUTINASE_1"/>
    <property type="match status" value="1"/>
</dbReference>
<feature type="active site" description="Nucleophile" evidence="10">
    <location>
        <position position="99"/>
    </location>
</feature>
<dbReference type="InterPro" id="IPR043579">
    <property type="entry name" value="CUTINASE_2"/>
</dbReference>
<dbReference type="SUPFAM" id="SSF53474">
    <property type="entry name" value="alpha/beta-Hydrolases"/>
    <property type="match status" value="1"/>
</dbReference>
<evidence type="ECO:0000256" key="12">
    <source>
        <dbReference type="RuleBase" id="RU361263"/>
    </source>
</evidence>
<dbReference type="OrthoDB" id="3225429at2759"/>
<sequence length="188" mass="19660">LTMEQLENGACKPITFIFARATTELGNMGASTGSFVANGLAGKYGVNNVAIQGVNYPAGFMGNFQSGGCAPQGIREAVRLFNLAHSKCPNTIIVAGGYSQGTACIHRSIPQLAPAVVSQIAGVVLYGDTQFKQTGGAIEGLPANKLKIYCNDGDRVCTGTLSITEAHFQYKKDVAPTLVFLENQIAAA</sequence>
<dbReference type="InterPro" id="IPR000675">
    <property type="entry name" value="Cutinase/axe"/>
</dbReference>
<feature type="non-terminal residue" evidence="13">
    <location>
        <position position="188"/>
    </location>
</feature>
<dbReference type="EC" id="3.1.1.74" evidence="3 12"/>
<dbReference type="PRINTS" id="PR00129">
    <property type="entry name" value="CUTINASE"/>
</dbReference>
<evidence type="ECO:0000256" key="11">
    <source>
        <dbReference type="PIRSR" id="PIRSR611150-2"/>
    </source>
</evidence>
<accession>A0A6G1H6A9</accession>
<feature type="disulfide bond" evidence="11">
    <location>
        <begin position="11"/>
        <end position="88"/>
    </location>
</feature>
<dbReference type="SMART" id="SM01110">
    <property type="entry name" value="Cutinase"/>
    <property type="match status" value="1"/>
</dbReference>
<evidence type="ECO:0000256" key="8">
    <source>
        <dbReference type="ARBA" id="ARBA00023157"/>
    </source>
</evidence>
<feature type="active site" description="Proton donor/acceptor" evidence="10">
    <location>
        <position position="167"/>
    </location>
</feature>
<evidence type="ECO:0000256" key="1">
    <source>
        <dbReference type="ARBA" id="ARBA00004613"/>
    </source>
</evidence>
<protein>
    <recommendedName>
        <fullName evidence="3 12">Cutinase</fullName>
        <ecNumber evidence="3 12">3.1.1.74</ecNumber>
    </recommendedName>
</protein>
<keyword evidence="4 12" id="KW-0719">Serine esterase</keyword>
<dbReference type="GO" id="GO:0005576">
    <property type="term" value="C:extracellular region"/>
    <property type="evidence" value="ECO:0007669"/>
    <property type="project" value="UniProtKB-SubCell"/>
</dbReference>
<proteinExistence type="inferred from homology"/>
<evidence type="ECO:0000256" key="10">
    <source>
        <dbReference type="PIRSR" id="PIRSR611150-1"/>
    </source>
</evidence>
<organism evidence="13 14">
    <name type="scientific">Aulographum hederae CBS 113979</name>
    <dbReference type="NCBI Taxonomy" id="1176131"/>
    <lineage>
        <taxon>Eukaryota</taxon>
        <taxon>Fungi</taxon>
        <taxon>Dikarya</taxon>
        <taxon>Ascomycota</taxon>
        <taxon>Pezizomycotina</taxon>
        <taxon>Dothideomycetes</taxon>
        <taxon>Pleosporomycetidae</taxon>
        <taxon>Aulographales</taxon>
        <taxon>Aulographaceae</taxon>
    </lineage>
</organism>
<dbReference type="InterPro" id="IPR043580">
    <property type="entry name" value="CUTINASE_1"/>
</dbReference>
<gene>
    <name evidence="13" type="ORF">K402DRAFT_310430</name>
</gene>
<feature type="active site" evidence="10">
    <location>
        <position position="154"/>
    </location>
</feature>
<dbReference type="InterPro" id="IPR011150">
    <property type="entry name" value="Cutinase_monf"/>
</dbReference>
<comment type="similarity">
    <text evidence="2 12">Belongs to the cutinase family.</text>
</comment>
<comment type="catalytic activity">
    <reaction evidence="9 12">
        <text>cutin + H2O = cutin monomers.</text>
        <dbReference type="EC" id="3.1.1.74"/>
    </reaction>
</comment>
<evidence type="ECO:0000256" key="9">
    <source>
        <dbReference type="ARBA" id="ARBA00034045"/>
    </source>
</evidence>
<keyword evidence="14" id="KW-1185">Reference proteome</keyword>
<keyword evidence="7 12" id="KW-0378">Hydrolase</keyword>
<feature type="disulfide bond" evidence="11">
    <location>
        <begin position="150"/>
        <end position="157"/>
    </location>
</feature>
<reference evidence="13" key="1">
    <citation type="journal article" date="2020" name="Stud. Mycol.">
        <title>101 Dothideomycetes genomes: a test case for predicting lifestyles and emergence of pathogens.</title>
        <authorList>
            <person name="Haridas S."/>
            <person name="Albert R."/>
            <person name="Binder M."/>
            <person name="Bloem J."/>
            <person name="Labutti K."/>
            <person name="Salamov A."/>
            <person name="Andreopoulos B."/>
            <person name="Baker S."/>
            <person name="Barry K."/>
            <person name="Bills G."/>
            <person name="Bluhm B."/>
            <person name="Cannon C."/>
            <person name="Castanera R."/>
            <person name="Culley D."/>
            <person name="Daum C."/>
            <person name="Ezra D."/>
            <person name="Gonzalez J."/>
            <person name="Henrissat B."/>
            <person name="Kuo A."/>
            <person name="Liang C."/>
            <person name="Lipzen A."/>
            <person name="Lutzoni F."/>
            <person name="Magnuson J."/>
            <person name="Mondo S."/>
            <person name="Nolan M."/>
            <person name="Ohm R."/>
            <person name="Pangilinan J."/>
            <person name="Park H.-J."/>
            <person name="Ramirez L."/>
            <person name="Alfaro M."/>
            <person name="Sun H."/>
            <person name="Tritt A."/>
            <person name="Yoshinaga Y."/>
            <person name="Zwiers L.-H."/>
            <person name="Turgeon B."/>
            <person name="Goodwin S."/>
            <person name="Spatafora J."/>
            <person name="Crous P."/>
            <person name="Grigoriev I."/>
        </authorList>
    </citation>
    <scope>NUCLEOTIDE SEQUENCE</scope>
    <source>
        <strain evidence="13">CBS 113979</strain>
    </source>
</reference>
<evidence type="ECO:0000256" key="3">
    <source>
        <dbReference type="ARBA" id="ARBA00013095"/>
    </source>
</evidence>
<comment type="function">
    <text evidence="12">Catalyzes the hydrolysis of complex carboxylic polyesters found in the cell wall of plants. Degrades cutin, a macromolecule that forms the structure of the plant cuticle.</text>
</comment>
<dbReference type="Proteomes" id="UP000800041">
    <property type="component" value="Unassembled WGS sequence"/>
</dbReference>
<evidence type="ECO:0000256" key="5">
    <source>
        <dbReference type="ARBA" id="ARBA00022525"/>
    </source>
</evidence>
<evidence type="ECO:0000256" key="7">
    <source>
        <dbReference type="ARBA" id="ARBA00022801"/>
    </source>
</evidence>
<dbReference type="PROSITE" id="PS00931">
    <property type="entry name" value="CUTINASE_2"/>
    <property type="match status" value="1"/>
</dbReference>
<name>A0A6G1H6A9_9PEZI</name>
<keyword evidence="5 12" id="KW-0964">Secreted</keyword>
<dbReference type="PANTHER" id="PTHR48250">
    <property type="entry name" value="CUTINASE 2-RELATED"/>
    <property type="match status" value="1"/>
</dbReference>
<evidence type="ECO:0000313" key="14">
    <source>
        <dbReference type="Proteomes" id="UP000800041"/>
    </source>
</evidence>
<keyword evidence="8 11" id="KW-1015">Disulfide bond</keyword>
<dbReference type="Pfam" id="PF01083">
    <property type="entry name" value="Cutinase"/>
    <property type="match status" value="1"/>
</dbReference>
<feature type="non-terminal residue" evidence="13">
    <location>
        <position position="1"/>
    </location>
</feature>
<evidence type="ECO:0000313" key="13">
    <source>
        <dbReference type="EMBL" id="KAF1988587.1"/>
    </source>
</evidence>
<dbReference type="AlphaFoldDB" id="A0A6G1H6A9"/>
<evidence type="ECO:0000256" key="6">
    <source>
        <dbReference type="ARBA" id="ARBA00022729"/>
    </source>
</evidence>
<dbReference type="InterPro" id="IPR029058">
    <property type="entry name" value="AB_hydrolase_fold"/>
</dbReference>
<dbReference type="GO" id="GO:0050525">
    <property type="term" value="F:cutinase activity"/>
    <property type="evidence" value="ECO:0007669"/>
    <property type="project" value="UniProtKB-UniRule"/>
</dbReference>